<evidence type="ECO:0000313" key="2">
    <source>
        <dbReference type="Proteomes" id="UP000501058"/>
    </source>
</evidence>
<name>A0A6G7Y7Y5_9ACTN</name>
<sequence length="48" mass="5239">MAEWEEHTAKIDALIAKAERFVEVARERRSALITAAVTGQLDITGKAA</sequence>
<organism evidence="1 2">
    <name type="scientific">Propioniciclava coleopterorum</name>
    <dbReference type="NCBI Taxonomy" id="2714937"/>
    <lineage>
        <taxon>Bacteria</taxon>
        <taxon>Bacillati</taxon>
        <taxon>Actinomycetota</taxon>
        <taxon>Actinomycetes</taxon>
        <taxon>Propionibacteriales</taxon>
        <taxon>Propionibacteriaceae</taxon>
        <taxon>Propioniciclava</taxon>
    </lineage>
</organism>
<dbReference type="KEGG" id="prv:G7070_11230"/>
<evidence type="ECO:0000313" key="1">
    <source>
        <dbReference type="EMBL" id="QIK72741.1"/>
    </source>
</evidence>
<dbReference type="SUPFAM" id="SSF116734">
    <property type="entry name" value="DNA methylase specificity domain"/>
    <property type="match status" value="1"/>
</dbReference>
<protein>
    <submittedName>
        <fullName evidence="1">Uncharacterized protein</fullName>
    </submittedName>
</protein>
<proteinExistence type="predicted"/>
<accession>A0A6G7Y7Y5</accession>
<dbReference type="EMBL" id="CP049865">
    <property type="protein sequence ID" value="QIK72741.1"/>
    <property type="molecule type" value="Genomic_DNA"/>
</dbReference>
<dbReference type="RefSeq" id="WP_166233814.1">
    <property type="nucleotide sequence ID" value="NZ_CP049865.1"/>
</dbReference>
<gene>
    <name evidence="1" type="ORF">G7070_11230</name>
</gene>
<keyword evidence="2" id="KW-1185">Reference proteome</keyword>
<dbReference type="AlphaFoldDB" id="A0A6G7Y7Y5"/>
<reference evidence="1 2" key="1">
    <citation type="submission" date="2020-03" db="EMBL/GenBank/DDBJ databases">
        <title>Propioniciclava sp. nov., isolated from Hydrophilus acuminatus.</title>
        <authorList>
            <person name="Hyun D.-W."/>
            <person name="Bae J.-W."/>
        </authorList>
    </citation>
    <scope>NUCLEOTIDE SEQUENCE [LARGE SCALE GENOMIC DNA]</scope>
    <source>
        <strain evidence="1 2">HDW11</strain>
    </source>
</reference>
<dbReference type="Proteomes" id="UP000501058">
    <property type="component" value="Chromosome"/>
</dbReference>